<reference evidence="3" key="1">
    <citation type="submission" date="2015-09" db="EMBL/GenBank/DDBJ databases">
        <authorList>
            <consortium name="Pathogen Informatics"/>
        </authorList>
    </citation>
    <scope>NUCLEOTIDE SEQUENCE [LARGE SCALE GENOMIC DNA]</scope>
    <source>
        <strain evidence="3">Lake Konstanz</strain>
    </source>
</reference>
<evidence type="ECO:0000313" key="2">
    <source>
        <dbReference type="EMBL" id="CUG90194.1"/>
    </source>
</evidence>
<sequence>MLSDDDDCHPILITYNGSSSSHHNNNNNNNSSSRLIAQSNITRSGSPPPTSLNVLAHVHHAHQVLEQSLHRFQEQMPAELSGVKNAIGNALLLQQKKTKGCEATTAVAVVLPQQRASGSNLGCCDVSAAVAVIAEMALSFRTQLHRFEKIVNNTLHGHSQRLSVIGAQLENLTDSKNRKIVLSANSGAQQQDVDLRQYRHKNFTPRFFQWTMRVAACHQFIKEHLHSRSSSSSSSSLTTTDRDVTALALSAAIEDDRQRKHHNEKGNHKDATSYLLNPPPSSNTGSNGGHDHHHHHHHHHHISAENDELQLTAVMRMARERVQAKSQLLHNLQKYINLYAKRQTRLLAELTLTLRDATDAARDAHNWCTRCP</sequence>
<organism evidence="2 3">
    <name type="scientific">Bodo saltans</name>
    <name type="common">Flagellated protozoan</name>
    <dbReference type="NCBI Taxonomy" id="75058"/>
    <lineage>
        <taxon>Eukaryota</taxon>
        <taxon>Discoba</taxon>
        <taxon>Euglenozoa</taxon>
        <taxon>Kinetoplastea</taxon>
        <taxon>Metakinetoplastina</taxon>
        <taxon>Eubodonida</taxon>
        <taxon>Bodonidae</taxon>
        <taxon>Bodo</taxon>
    </lineage>
</organism>
<feature type="region of interest" description="Disordered" evidence="1">
    <location>
        <begin position="251"/>
        <end position="305"/>
    </location>
</feature>
<dbReference type="Proteomes" id="UP000051952">
    <property type="component" value="Unassembled WGS sequence"/>
</dbReference>
<dbReference type="AlphaFoldDB" id="A0A0S4JF64"/>
<protein>
    <submittedName>
        <fullName evidence="2">Uncharacterized protein</fullName>
    </submittedName>
</protein>
<evidence type="ECO:0000313" key="3">
    <source>
        <dbReference type="Proteomes" id="UP000051952"/>
    </source>
</evidence>
<keyword evidence="3" id="KW-1185">Reference proteome</keyword>
<dbReference type="VEuPathDB" id="TriTrypDB:BSAL_25465"/>
<accession>A0A0S4JF64</accession>
<gene>
    <name evidence="2" type="ORF">BSAL_25465</name>
</gene>
<evidence type="ECO:0000256" key="1">
    <source>
        <dbReference type="SAM" id="MobiDB-lite"/>
    </source>
</evidence>
<name>A0A0S4JF64_BODSA</name>
<feature type="compositionally biased region" description="Basic residues" evidence="1">
    <location>
        <begin position="291"/>
        <end position="301"/>
    </location>
</feature>
<proteinExistence type="predicted"/>
<feature type="compositionally biased region" description="Basic and acidic residues" evidence="1">
    <location>
        <begin position="254"/>
        <end position="271"/>
    </location>
</feature>
<dbReference type="EMBL" id="CYKH01001802">
    <property type="protein sequence ID" value="CUG90194.1"/>
    <property type="molecule type" value="Genomic_DNA"/>
</dbReference>